<keyword evidence="7" id="KW-0418">Kinase</keyword>
<reference evidence="17" key="3">
    <citation type="journal article" date="2017" name="Nature">
        <title>Genome sequence of the progenitor of the wheat D genome Aegilops tauschii.</title>
        <authorList>
            <person name="Luo M.C."/>
            <person name="Gu Y.Q."/>
            <person name="Puiu D."/>
            <person name="Wang H."/>
            <person name="Twardziok S.O."/>
            <person name="Deal K.R."/>
            <person name="Huo N."/>
            <person name="Zhu T."/>
            <person name="Wang L."/>
            <person name="Wang Y."/>
            <person name="McGuire P.E."/>
            <person name="Liu S."/>
            <person name="Long H."/>
            <person name="Ramasamy R.K."/>
            <person name="Rodriguez J.C."/>
            <person name="Van S.L."/>
            <person name="Yuan L."/>
            <person name="Wang Z."/>
            <person name="Xia Z."/>
            <person name="Xiao L."/>
            <person name="Anderson O.D."/>
            <person name="Ouyang S."/>
            <person name="Liang Y."/>
            <person name="Zimin A.V."/>
            <person name="Pertea G."/>
            <person name="Qi P."/>
            <person name="Bennetzen J.L."/>
            <person name="Dai X."/>
            <person name="Dawson M.W."/>
            <person name="Muller H.G."/>
            <person name="Kugler K."/>
            <person name="Rivarola-Duarte L."/>
            <person name="Spannagl M."/>
            <person name="Mayer K.F.X."/>
            <person name="Lu F.H."/>
            <person name="Bevan M.W."/>
            <person name="Leroy P."/>
            <person name="Li P."/>
            <person name="You F.M."/>
            <person name="Sun Q."/>
            <person name="Liu Z."/>
            <person name="Lyons E."/>
            <person name="Wicker T."/>
            <person name="Salzberg S.L."/>
            <person name="Devos K.M."/>
            <person name="Dvorak J."/>
        </authorList>
    </citation>
    <scope>NUCLEOTIDE SEQUENCE [LARGE SCALE GENOMIC DNA]</scope>
    <source>
        <strain evidence="17">cv. AL8/78</strain>
    </source>
</reference>
<dbReference type="GO" id="GO:0005509">
    <property type="term" value="F:calcium ion binding"/>
    <property type="evidence" value="ECO:0007669"/>
    <property type="project" value="InterPro"/>
</dbReference>
<dbReference type="FunFam" id="1.10.510.10:FF:000606">
    <property type="entry name" value="Wall-associated receptor kinase 3"/>
    <property type="match status" value="1"/>
</dbReference>
<comment type="subcellular location">
    <subcellularLocation>
        <location evidence="1">Membrane</location>
        <topology evidence="1">Single-pass type I membrane protein</topology>
    </subcellularLocation>
</comment>
<evidence type="ECO:0000256" key="2">
    <source>
        <dbReference type="ARBA" id="ARBA00022527"/>
    </source>
</evidence>
<dbReference type="PANTHER" id="PTHR27005:SF506">
    <property type="entry name" value="PROTEIN KINASE DOMAIN-CONTAINING PROTEIN"/>
    <property type="match status" value="1"/>
</dbReference>
<proteinExistence type="predicted"/>
<feature type="region of interest" description="Disordered" evidence="13">
    <location>
        <begin position="14"/>
        <end position="39"/>
    </location>
</feature>
<dbReference type="InterPro" id="IPR049883">
    <property type="entry name" value="NOTCH1_EGF-like"/>
</dbReference>
<dbReference type="InterPro" id="IPR000152">
    <property type="entry name" value="EGF-type_Asp/Asn_hydroxyl_site"/>
</dbReference>
<dbReference type="SMART" id="SM00220">
    <property type="entry name" value="S_TKc"/>
    <property type="match status" value="1"/>
</dbReference>
<evidence type="ECO:0008006" key="19">
    <source>
        <dbReference type="Google" id="ProtNLM"/>
    </source>
</evidence>
<evidence type="ECO:0000256" key="14">
    <source>
        <dbReference type="SAM" id="Phobius"/>
    </source>
</evidence>
<dbReference type="Gene3D" id="1.10.510.10">
    <property type="entry name" value="Transferase(Phosphotransferase) domain 1"/>
    <property type="match status" value="1"/>
</dbReference>
<dbReference type="PROSITE" id="PS00108">
    <property type="entry name" value="PROTEIN_KINASE_ST"/>
    <property type="match status" value="1"/>
</dbReference>
<protein>
    <recommendedName>
        <fullName evidence="19">Protein kinase domain-containing protein</fullName>
    </recommendedName>
</protein>
<dbReference type="Gene3D" id="2.10.25.10">
    <property type="entry name" value="Laminin"/>
    <property type="match status" value="1"/>
</dbReference>
<evidence type="ECO:0000256" key="8">
    <source>
        <dbReference type="ARBA" id="ARBA00022840"/>
    </source>
</evidence>
<reference evidence="18" key="1">
    <citation type="journal article" date="2014" name="Science">
        <title>Ancient hybridizations among the ancestral genomes of bread wheat.</title>
        <authorList>
            <consortium name="International Wheat Genome Sequencing Consortium,"/>
            <person name="Marcussen T."/>
            <person name="Sandve S.R."/>
            <person name="Heier L."/>
            <person name="Spannagl M."/>
            <person name="Pfeifer M."/>
            <person name="Jakobsen K.S."/>
            <person name="Wulff B.B."/>
            <person name="Steuernagel B."/>
            <person name="Mayer K.F."/>
            <person name="Olsen O.A."/>
        </authorList>
    </citation>
    <scope>NUCLEOTIDE SEQUENCE [LARGE SCALE GENOMIC DNA]</scope>
    <source>
        <strain evidence="18">cv. AL8/78</strain>
    </source>
</reference>
<accession>A0A452XSM0</accession>
<evidence type="ECO:0000313" key="18">
    <source>
        <dbReference type="Proteomes" id="UP000015105"/>
    </source>
</evidence>
<keyword evidence="14" id="KW-0472">Membrane</keyword>
<reference evidence="17" key="4">
    <citation type="submission" date="2019-03" db="UniProtKB">
        <authorList>
            <consortium name="EnsemblPlants"/>
        </authorList>
    </citation>
    <scope>IDENTIFICATION</scope>
</reference>
<feature type="compositionally biased region" description="Basic and acidic residues" evidence="13">
    <location>
        <begin position="20"/>
        <end position="34"/>
    </location>
</feature>
<keyword evidence="3 11" id="KW-0245">EGF-like domain</keyword>
<dbReference type="AlphaFoldDB" id="A0A452XSM0"/>
<dbReference type="GO" id="GO:0005886">
    <property type="term" value="C:plasma membrane"/>
    <property type="evidence" value="ECO:0007669"/>
    <property type="project" value="TreeGrafter"/>
</dbReference>
<name>A0A452XSM0_AEGTS</name>
<evidence type="ECO:0000313" key="17">
    <source>
        <dbReference type="EnsemblPlants" id="AET1Gv20142700.4"/>
    </source>
</evidence>
<keyword evidence="2" id="KW-0723">Serine/threonine-protein kinase</keyword>
<evidence type="ECO:0000256" key="3">
    <source>
        <dbReference type="ARBA" id="ARBA00022536"/>
    </source>
</evidence>
<dbReference type="GO" id="GO:0004674">
    <property type="term" value="F:protein serine/threonine kinase activity"/>
    <property type="evidence" value="ECO:0007669"/>
    <property type="project" value="UniProtKB-KW"/>
</dbReference>
<dbReference type="GO" id="GO:0007166">
    <property type="term" value="P:cell surface receptor signaling pathway"/>
    <property type="evidence" value="ECO:0007669"/>
    <property type="project" value="InterPro"/>
</dbReference>
<feature type="domain" description="EGF-like" evidence="16">
    <location>
        <begin position="356"/>
        <end position="393"/>
    </location>
</feature>
<dbReference type="Pfam" id="PF07645">
    <property type="entry name" value="EGF_CA"/>
    <property type="match status" value="1"/>
</dbReference>
<dbReference type="CDD" id="cd00054">
    <property type="entry name" value="EGF_CA"/>
    <property type="match status" value="1"/>
</dbReference>
<dbReference type="InterPro" id="IPR001881">
    <property type="entry name" value="EGF-like_Ca-bd_dom"/>
</dbReference>
<dbReference type="Pfam" id="PF07714">
    <property type="entry name" value="PK_Tyr_Ser-Thr"/>
    <property type="match status" value="1"/>
</dbReference>
<keyword evidence="9" id="KW-1015">Disulfide bond</keyword>
<dbReference type="PANTHER" id="PTHR27005">
    <property type="entry name" value="WALL-ASSOCIATED RECEPTOR KINASE-LIKE 21"/>
    <property type="match status" value="1"/>
</dbReference>
<keyword evidence="14" id="KW-0812">Transmembrane</keyword>
<reference evidence="18" key="2">
    <citation type="journal article" date="2017" name="Nat. Plants">
        <title>The Aegilops tauschii genome reveals multiple impacts of transposons.</title>
        <authorList>
            <person name="Zhao G."/>
            <person name="Zou C."/>
            <person name="Li K."/>
            <person name="Wang K."/>
            <person name="Li T."/>
            <person name="Gao L."/>
            <person name="Zhang X."/>
            <person name="Wang H."/>
            <person name="Yang Z."/>
            <person name="Liu X."/>
            <person name="Jiang W."/>
            <person name="Mao L."/>
            <person name="Kong X."/>
            <person name="Jiao Y."/>
            <person name="Jia J."/>
        </authorList>
    </citation>
    <scope>NUCLEOTIDE SEQUENCE [LARGE SCALE GENOMIC DNA]</scope>
    <source>
        <strain evidence="18">cv. AL8/78</strain>
    </source>
</reference>
<dbReference type="InterPro" id="IPR017441">
    <property type="entry name" value="Protein_kinase_ATP_BS"/>
</dbReference>
<keyword evidence="18" id="KW-1185">Reference proteome</keyword>
<evidence type="ECO:0000259" key="15">
    <source>
        <dbReference type="PROSITE" id="PS50011"/>
    </source>
</evidence>
<evidence type="ECO:0000256" key="4">
    <source>
        <dbReference type="ARBA" id="ARBA00022679"/>
    </source>
</evidence>
<evidence type="ECO:0000259" key="16">
    <source>
        <dbReference type="PROSITE" id="PS50026"/>
    </source>
</evidence>
<dbReference type="Gene3D" id="3.30.200.20">
    <property type="entry name" value="Phosphorylase Kinase, domain 1"/>
    <property type="match status" value="1"/>
</dbReference>
<dbReference type="GO" id="GO:0030247">
    <property type="term" value="F:polysaccharide binding"/>
    <property type="evidence" value="ECO:0007669"/>
    <property type="project" value="InterPro"/>
</dbReference>
<sequence length="738" mass="80615">LHAHALVLKRAGNRVSSADPRGDPVRDLGVDRRSPVSGARRRLPGGELWLRSEAMPTAFLLPAVLLAAAAAAATTEATKNLVVTRGCVTSCGGVDIPYPFGIGSGCFRKGFEIECINNSPVLAGTSIHVVHLSGDPAESLVMLPVGWQCYNTSSPDKVEASSHGETEMNKHGVYRLSNTHNMLVILGCNTMGNIGSVRTTRDVDEYSYYMGCMTFCNYSATAQDGLCASVGCCHVDIPPGLTHNYFYFRVYDHTGMMDFSPCDYAFLVDRTNYTFRRSDLLRDTNRTSPVWLDWAIRGDDDSTSLSCAEAAKATTTEYACVSNHSDCVNATNGPGYNCRCSKGYQGNAYLVNGCSNIDECADPAKYPCKGVCRDTEGSYQCTCGPGYGSDDPKTQRCTPKFPLAAQICIGTIGGALVIAFTAFVIIIRKEKRKTKEFYEKNGGLTLEKAKVIKLFKKEELKPVLKISNLIGKGGFGEVYKGVVDDILVAVKKPISGNVLENKQFANEVIIQSQVIHKNIVRLIGCCLEVDTPMLVYEFISKGSLHEILHRVDNKEPLNLDVRLSIVAESAHGLAYMHSQAHTKILHGDVKPANILLDDSFVPKISDFGISRLIAIDKEHTANVIGDMTYMDPVYLQTGLLTEKSDVYSFGVVILEVISRKKATHSDNNSLVTSFLECHKEKKKATELFDKEIATTGNLELLDTLAGIAVGCLNLDVDQRPSMTDVVARLLTLNRSRMV</sequence>
<dbReference type="InterPro" id="IPR025287">
    <property type="entry name" value="WAK_GUB"/>
</dbReference>
<keyword evidence="6 12" id="KW-0547">Nucleotide-binding</keyword>
<dbReference type="Pfam" id="PF13947">
    <property type="entry name" value="GUB_WAK_bind"/>
    <property type="match status" value="1"/>
</dbReference>
<dbReference type="SUPFAM" id="SSF57196">
    <property type="entry name" value="EGF/Laminin"/>
    <property type="match status" value="1"/>
</dbReference>
<dbReference type="SMART" id="SM00181">
    <property type="entry name" value="EGF"/>
    <property type="match status" value="2"/>
</dbReference>
<keyword evidence="8 12" id="KW-0067">ATP-binding</keyword>
<dbReference type="STRING" id="200361.A0A452XSM0"/>
<organism evidence="17 18">
    <name type="scientific">Aegilops tauschii subsp. strangulata</name>
    <name type="common">Goatgrass</name>
    <dbReference type="NCBI Taxonomy" id="200361"/>
    <lineage>
        <taxon>Eukaryota</taxon>
        <taxon>Viridiplantae</taxon>
        <taxon>Streptophyta</taxon>
        <taxon>Embryophyta</taxon>
        <taxon>Tracheophyta</taxon>
        <taxon>Spermatophyta</taxon>
        <taxon>Magnoliopsida</taxon>
        <taxon>Liliopsida</taxon>
        <taxon>Poales</taxon>
        <taxon>Poaceae</taxon>
        <taxon>BOP clade</taxon>
        <taxon>Pooideae</taxon>
        <taxon>Triticodae</taxon>
        <taxon>Triticeae</taxon>
        <taxon>Triticinae</taxon>
        <taxon>Aegilops</taxon>
    </lineage>
</organism>
<dbReference type="SMART" id="SM00179">
    <property type="entry name" value="EGF_CA"/>
    <property type="match status" value="1"/>
</dbReference>
<dbReference type="FunFam" id="3.30.200.20:FF:000337">
    <property type="entry name" value="Wall-associated receptor kinase 3"/>
    <property type="match status" value="1"/>
</dbReference>
<dbReference type="PROSITE" id="PS50026">
    <property type="entry name" value="EGF_3"/>
    <property type="match status" value="1"/>
</dbReference>
<dbReference type="InterPro" id="IPR045274">
    <property type="entry name" value="WAK-like"/>
</dbReference>
<dbReference type="PROSITE" id="PS01187">
    <property type="entry name" value="EGF_CA"/>
    <property type="match status" value="1"/>
</dbReference>
<feature type="transmembrane region" description="Helical" evidence="14">
    <location>
        <begin position="403"/>
        <end position="427"/>
    </location>
</feature>
<evidence type="ECO:0000256" key="9">
    <source>
        <dbReference type="ARBA" id="ARBA00023157"/>
    </source>
</evidence>
<dbReference type="InterPro" id="IPR000742">
    <property type="entry name" value="EGF"/>
</dbReference>
<evidence type="ECO:0000256" key="5">
    <source>
        <dbReference type="ARBA" id="ARBA00022729"/>
    </source>
</evidence>
<dbReference type="InterPro" id="IPR008271">
    <property type="entry name" value="Ser/Thr_kinase_AS"/>
</dbReference>
<evidence type="ECO:0000256" key="13">
    <source>
        <dbReference type="SAM" id="MobiDB-lite"/>
    </source>
</evidence>
<evidence type="ECO:0000256" key="12">
    <source>
        <dbReference type="PROSITE-ProRule" id="PRU10141"/>
    </source>
</evidence>
<keyword evidence="4" id="KW-0808">Transferase</keyword>
<dbReference type="PROSITE" id="PS00107">
    <property type="entry name" value="PROTEIN_KINASE_ATP"/>
    <property type="match status" value="1"/>
</dbReference>
<keyword evidence="14" id="KW-1133">Transmembrane helix</keyword>
<dbReference type="Proteomes" id="UP000015105">
    <property type="component" value="Chromosome 1D"/>
</dbReference>
<dbReference type="SUPFAM" id="SSF56112">
    <property type="entry name" value="Protein kinase-like (PK-like)"/>
    <property type="match status" value="1"/>
</dbReference>
<dbReference type="InterPro" id="IPR011009">
    <property type="entry name" value="Kinase-like_dom_sf"/>
</dbReference>
<dbReference type="PROSITE" id="PS50011">
    <property type="entry name" value="PROTEIN_KINASE_DOM"/>
    <property type="match status" value="1"/>
</dbReference>
<evidence type="ECO:0000256" key="6">
    <source>
        <dbReference type="ARBA" id="ARBA00022741"/>
    </source>
</evidence>
<comment type="caution">
    <text evidence="11">Lacks conserved residue(s) required for the propagation of feature annotation.</text>
</comment>
<dbReference type="InterPro" id="IPR018097">
    <property type="entry name" value="EGF_Ca-bd_CS"/>
</dbReference>
<dbReference type="GO" id="GO:0005524">
    <property type="term" value="F:ATP binding"/>
    <property type="evidence" value="ECO:0007669"/>
    <property type="project" value="UniProtKB-UniRule"/>
</dbReference>
<evidence type="ECO:0000256" key="7">
    <source>
        <dbReference type="ARBA" id="ARBA00022777"/>
    </source>
</evidence>
<feature type="domain" description="Protein kinase" evidence="15">
    <location>
        <begin position="464"/>
        <end position="732"/>
    </location>
</feature>
<dbReference type="Gramene" id="AET1Gv20142700.4">
    <property type="protein sequence ID" value="AET1Gv20142700.4"/>
    <property type="gene ID" value="AET1Gv20142700"/>
</dbReference>
<dbReference type="EnsemblPlants" id="AET1Gv20142700.4">
    <property type="protein sequence ID" value="AET1Gv20142700.4"/>
    <property type="gene ID" value="AET1Gv20142700"/>
</dbReference>
<dbReference type="InterPro" id="IPR000719">
    <property type="entry name" value="Prot_kinase_dom"/>
</dbReference>
<feature type="binding site" evidence="12">
    <location>
        <position position="492"/>
    </location>
    <ligand>
        <name>ATP</name>
        <dbReference type="ChEBI" id="CHEBI:30616"/>
    </ligand>
</feature>
<dbReference type="PROSITE" id="PS00010">
    <property type="entry name" value="ASX_HYDROXYL"/>
    <property type="match status" value="1"/>
</dbReference>
<evidence type="ECO:0000256" key="10">
    <source>
        <dbReference type="ARBA" id="ARBA00023180"/>
    </source>
</evidence>
<keyword evidence="5" id="KW-0732">Signal</keyword>
<evidence type="ECO:0000256" key="11">
    <source>
        <dbReference type="PROSITE-ProRule" id="PRU00076"/>
    </source>
</evidence>
<evidence type="ECO:0000256" key="1">
    <source>
        <dbReference type="ARBA" id="ARBA00004479"/>
    </source>
</evidence>
<dbReference type="InterPro" id="IPR001245">
    <property type="entry name" value="Ser-Thr/Tyr_kinase_cat_dom"/>
</dbReference>
<keyword evidence="10" id="KW-0325">Glycoprotein</keyword>
<reference evidence="17" key="5">
    <citation type="journal article" date="2021" name="G3 (Bethesda)">
        <title>Aegilops tauschii genome assembly Aet v5.0 features greater sequence contiguity and improved annotation.</title>
        <authorList>
            <person name="Wang L."/>
            <person name="Zhu T."/>
            <person name="Rodriguez J.C."/>
            <person name="Deal K.R."/>
            <person name="Dubcovsky J."/>
            <person name="McGuire P.E."/>
            <person name="Lux T."/>
            <person name="Spannagl M."/>
            <person name="Mayer K.F.X."/>
            <person name="Baldrich P."/>
            <person name="Meyers B.C."/>
            <person name="Huo N."/>
            <person name="Gu Y.Q."/>
            <person name="Zhou H."/>
            <person name="Devos K.M."/>
            <person name="Bennetzen J.L."/>
            <person name="Unver T."/>
            <person name="Budak H."/>
            <person name="Gulick P.J."/>
            <person name="Galiba G."/>
            <person name="Kalapos B."/>
            <person name="Nelson D.R."/>
            <person name="Li P."/>
            <person name="You F.M."/>
            <person name="Luo M.C."/>
            <person name="Dvorak J."/>
        </authorList>
    </citation>
    <scope>NUCLEOTIDE SEQUENCE [LARGE SCALE GENOMIC DNA]</scope>
    <source>
        <strain evidence="17">cv. AL8/78</strain>
    </source>
</reference>